<organism evidence="6 7">
    <name type="scientific">Bacteroides cellulosilyticus</name>
    <dbReference type="NCBI Taxonomy" id="246787"/>
    <lineage>
        <taxon>Bacteria</taxon>
        <taxon>Pseudomonadati</taxon>
        <taxon>Bacteroidota</taxon>
        <taxon>Bacteroidia</taxon>
        <taxon>Bacteroidales</taxon>
        <taxon>Bacteroidaceae</taxon>
        <taxon>Bacteroides</taxon>
    </lineage>
</organism>
<feature type="domain" description="Peptidase S24/S26A/S26B/S26C" evidence="4">
    <location>
        <begin position="122"/>
        <end position="228"/>
    </location>
</feature>
<evidence type="ECO:0000259" key="4">
    <source>
        <dbReference type="Pfam" id="PF00717"/>
    </source>
</evidence>
<keyword evidence="1" id="KW-0805">Transcription regulation</keyword>
<dbReference type="InterPro" id="IPR039418">
    <property type="entry name" value="LexA-like"/>
</dbReference>
<dbReference type="PANTHER" id="PTHR40661:SF1">
    <property type="entry name" value="HTH CRO_C1-TYPE DOMAIN-CONTAINING PROTEIN"/>
    <property type="match status" value="1"/>
</dbReference>
<sequence>MEKEQDLLFNVTDIVKRAKRVLNFKTDAELAAYLGVSRPTLSNWIARNGIDFPLLLEKLKEIDYNWLLLGKGQPVHQAKFCNDEIVSGEVEMIHSPKTADPVDDRSVPLYDITAAANLKTLLANKQQHVVGKIQIPNIPVCDGALYISGDSMYPILKSGDVVGFKEISNFSNVIYGEMYLVSFCIDGDEYLSVKYINRSEVEGCIKLVSYNPHHEPMDIPLTSIQAMAIVKFSIRKNMMM</sequence>
<accession>A0A0P0GC30</accession>
<gene>
    <name evidence="6" type="ORF">BcellWH2_02609</name>
</gene>
<protein>
    <submittedName>
        <fullName evidence="6">Bacteriophage CI repressor helix-turn-helix domain protein</fullName>
    </submittedName>
</protein>
<evidence type="ECO:0000313" key="7">
    <source>
        <dbReference type="Proteomes" id="UP000061809"/>
    </source>
</evidence>
<dbReference type="PANTHER" id="PTHR40661">
    <property type="match status" value="1"/>
</dbReference>
<dbReference type="Pfam" id="PF07022">
    <property type="entry name" value="Phage_CI_repr"/>
    <property type="match status" value="1"/>
</dbReference>
<feature type="domain" description="Bacteriophage CI repressor N-terminal" evidence="5">
    <location>
        <begin position="13"/>
        <end position="74"/>
    </location>
</feature>
<dbReference type="SUPFAM" id="SSF51306">
    <property type="entry name" value="LexA/Signal peptidase"/>
    <property type="match status" value="1"/>
</dbReference>
<dbReference type="GO" id="GO:0045892">
    <property type="term" value="P:negative regulation of DNA-templated transcription"/>
    <property type="evidence" value="ECO:0007669"/>
    <property type="project" value="InterPro"/>
</dbReference>
<dbReference type="Gene3D" id="1.10.260.40">
    <property type="entry name" value="lambda repressor-like DNA-binding domains"/>
    <property type="match status" value="1"/>
</dbReference>
<proteinExistence type="predicted"/>
<evidence type="ECO:0000256" key="1">
    <source>
        <dbReference type="ARBA" id="ARBA00023015"/>
    </source>
</evidence>
<dbReference type="InterPro" id="IPR010744">
    <property type="entry name" value="Phage_CI_N"/>
</dbReference>
<dbReference type="KEGG" id="bcel:BcellWH2_02609"/>
<dbReference type="EMBL" id="CP012801">
    <property type="protein sequence ID" value="ALJ59848.1"/>
    <property type="molecule type" value="Genomic_DNA"/>
</dbReference>
<dbReference type="Pfam" id="PF00717">
    <property type="entry name" value="Peptidase_S24"/>
    <property type="match status" value="1"/>
</dbReference>
<keyword evidence="3" id="KW-0804">Transcription</keyword>
<dbReference type="RefSeq" id="WP_029426230.1">
    <property type="nucleotide sequence ID" value="NZ_CP012801.1"/>
</dbReference>
<dbReference type="PATRIC" id="fig|246787.4.peg.2686"/>
<name>A0A0P0GC30_9BACE</name>
<dbReference type="GO" id="GO:0003677">
    <property type="term" value="F:DNA binding"/>
    <property type="evidence" value="ECO:0007669"/>
    <property type="project" value="UniProtKB-KW"/>
</dbReference>
<evidence type="ECO:0000256" key="3">
    <source>
        <dbReference type="ARBA" id="ARBA00023163"/>
    </source>
</evidence>
<dbReference type="InterPro" id="IPR015927">
    <property type="entry name" value="Peptidase_S24_S26A/B/C"/>
</dbReference>
<evidence type="ECO:0000313" key="6">
    <source>
        <dbReference type="EMBL" id="ALJ59848.1"/>
    </source>
</evidence>
<reference evidence="6 7" key="1">
    <citation type="journal article" date="2015" name="Science">
        <title>Genetic determinants of in vivo fitness and diet responsiveness in multiple human gut Bacteroides.</title>
        <authorList>
            <person name="Wu M."/>
            <person name="McNulty N.P."/>
            <person name="Rodionov D.A."/>
            <person name="Khoroshkin M.S."/>
            <person name="Griffin N.W."/>
            <person name="Cheng J."/>
            <person name="Latreille P."/>
            <person name="Kerstetter R.A."/>
            <person name="Terrapon N."/>
            <person name="Henrissat B."/>
            <person name="Osterman A.L."/>
            <person name="Gordon J.I."/>
        </authorList>
    </citation>
    <scope>NUCLEOTIDE SEQUENCE [LARGE SCALE GENOMIC DNA]</scope>
    <source>
        <strain evidence="6 7">WH2</strain>
    </source>
</reference>
<dbReference type="CDD" id="cd06529">
    <property type="entry name" value="S24_LexA-like"/>
    <property type="match status" value="1"/>
</dbReference>
<evidence type="ECO:0000259" key="5">
    <source>
        <dbReference type="Pfam" id="PF07022"/>
    </source>
</evidence>
<dbReference type="InterPro" id="IPR036286">
    <property type="entry name" value="LexA/Signal_pep-like_sf"/>
</dbReference>
<dbReference type="InterPro" id="IPR010982">
    <property type="entry name" value="Lambda_DNA-bd_dom_sf"/>
</dbReference>
<dbReference type="Proteomes" id="UP000061809">
    <property type="component" value="Chromosome"/>
</dbReference>
<dbReference type="AlphaFoldDB" id="A0A0P0GC30"/>
<evidence type="ECO:0000256" key="2">
    <source>
        <dbReference type="ARBA" id="ARBA00023125"/>
    </source>
</evidence>
<dbReference type="Gene3D" id="2.10.109.10">
    <property type="entry name" value="Umud Fragment, subunit A"/>
    <property type="match status" value="1"/>
</dbReference>
<keyword evidence="2" id="KW-0238">DNA-binding</keyword>